<keyword evidence="3 6" id="KW-0812">Transmembrane</keyword>
<evidence type="ECO:0000259" key="8">
    <source>
        <dbReference type="Pfam" id="PF04893"/>
    </source>
</evidence>
<evidence type="ECO:0000256" key="6">
    <source>
        <dbReference type="RuleBase" id="RU361264"/>
    </source>
</evidence>
<evidence type="ECO:0000256" key="5">
    <source>
        <dbReference type="ARBA" id="ARBA00023136"/>
    </source>
</evidence>
<feature type="domain" description="Yip1" evidence="8">
    <location>
        <begin position="112"/>
        <end position="257"/>
    </location>
</feature>
<dbReference type="GO" id="GO:0006888">
    <property type="term" value="P:endoplasmic reticulum to Golgi vesicle-mediated transport"/>
    <property type="evidence" value="ECO:0007669"/>
    <property type="project" value="InterPro"/>
</dbReference>
<feature type="transmembrane region" description="Helical" evidence="6">
    <location>
        <begin position="127"/>
        <end position="145"/>
    </location>
</feature>
<name>A0A511KLN8_RHOTO</name>
<dbReference type="Pfam" id="PF04893">
    <property type="entry name" value="Yip1"/>
    <property type="match status" value="1"/>
</dbReference>
<evidence type="ECO:0000256" key="1">
    <source>
        <dbReference type="ARBA" id="ARBA00004141"/>
    </source>
</evidence>
<dbReference type="InterPro" id="IPR045231">
    <property type="entry name" value="Yip1/4-like"/>
</dbReference>
<protein>
    <recommendedName>
        <fullName evidence="6">Protein YIP</fullName>
    </recommendedName>
</protein>
<keyword evidence="5 6" id="KW-0472">Membrane</keyword>
<accession>A0A511KLN8</accession>
<dbReference type="InterPro" id="IPR006977">
    <property type="entry name" value="Yip1_dom"/>
</dbReference>
<feature type="transmembrane region" description="Helical" evidence="6">
    <location>
        <begin position="242"/>
        <end position="264"/>
    </location>
</feature>
<keyword evidence="4 6" id="KW-1133">Transmembrane helix</keyword>
<reference evidence="9 10" key="1">
    <citation type="submission" date="2019-07" db="EMBL/GenBank/DDBJ databases">
        <title>Rhodotorula toruloides NBRC10032 genome sequencing.</title>
        <authorList>
            <person name="Shida Y."/>
            <person name="Takaku H."/>
            <person name="Ogasawara W."/>
            <person name="Mori K."/>
        </authorList>
    </citation>
    <scope>NUCLEOTIDE SEQUENCE [LARGE SCALE GENOMIC DNA]</scope>
    <source>
        <strain evidence="9 10">NBRC10032</strain>
    </source>
</reference>
<feature type="transmembrane region" description="Helical" evidence="6">
    <location>
        <begin position="151"/>
        <end position="172"/>
    </location>
</feature>
<organism evidence="9 10">
    <name type="scientific">Rhodotorula toruloides</name>
    <name type="common">Yeast</name>
    <name type="synonym">Rhodosporidium toruloides</name>
    <dbReference type="NCBI Taxonomy" id="5286"/>
    <lineage>
        <taxon>Eukaryota</taxon>
        <taxon>Fungi</taxon>
        <taxon>Dikarya</taxon>
        <taxon>Basidiomycota</taxon>
        <taxon>Pucciniomycotina</taxon>
        <taxon>Microbotryomycetes</taxon>
        <taxon>Sporidiobolales</taxon>
        <taxon>Sporidiobolaceae</taxon>
        <taxon>Rhodotorula</taxon>
    </lineage>
</organism>
<evidence type="ECO:0000256" key="4">
    <source>
        <dbReference type="ARBA" id="ARBA00022989"/>
    </source>
</evidence>
<proteinExistence type="inferred from homology"/>
<dbReference type="Proteomes" id="UP000321518">
    <property type="component" value="Unassembled WGS sequence"/>
</dbReference>
<evidence type="ECO:0000313" key="9">
    <source>
        <dbReference type="EMBL" id="GEM11293.1"/>
    </source>
</evidence>
<evidence type="ECO:0000313" key="10">
    <source>
        <dbReference type="Proteomes" id="UP000321518"/>
    </source>
</evidence>
<dbReference type="GO" id="GO:0000139">
    <property type="term" value="C:Golgi membrane"/>
    <property type="evidence" value="ECO:0007669"/>
    <property type="project" value="UniProtKB-SubCell"/>
</dbReference>
<comment type="caution">
    <text evidence="9">The sequence shown here is derived from an EMBL/GenBank/DDBJ whole genome shotgun (WGS) entry which is preliminary data.</text>
</comment>
<comment type="subcellular location">
    <subcellularLocation>
        <location evidence="6">Golgi apparatus membrane</location>
        <topology evidence="6">Multi-pass membrane protein</topology>
    </subcellularLocation>
    <subcellularLocation>
        <location evidence="1">Membrane</location>
        <topology evidence="1">Multi-pass membrane protein</topology>
    </subcellularLocation>
</comment>
<dbReference type="PANTHER" id="PTHR21236">
    <property type="entry name" value="GOLGI MEMBRANE PROTEIN YIP1"/>
    <property type="match status" value="1"/>
</dbReference>
<dbReference type="AlphaFoldDB" id="A0A511KLN8"/>
<sequence length="325" mass="35602">MSSAHHAYEIAADDDEDDLVATSGQGLLPTHTMPASFAADKGKGRATSPLLEGKIGSAPGGGPSVGTRTQRQTTFGGIQTETRYTGTDTLDEPVSETIMRDLRAIGNKIVQVLHPTSENAVLRDWDLWGPLIFCLLLAILLSTNAPADQSLPIFTGVFVIVWLGSVVVTLNAKLLGGRVSFFQSLCVLGYCIFPLDLAALVSVFVRMLWVRLPVCAASFGWSVWAAVNFLGGTRLEKDRAVLAVFPLFMLFFLLAWMTMLLIGASTRSTYIEMLDAALHRANNGRNVIKLGNYFVDEFDVDTTHTSYETQIKKAFERRMKEGYVK</sequence>
<dbReference type="OrthoDB" id="411251at2759"/>
<feature type="transmembrane region" description="Helical" evidence="6">
    <location>
        <begin position="184"/>
        <end position="204"/>
    </location>
</feature>
<gene>
    <name evidence="9" type="ORF">Rt10032_c14g5310</name>
</gene>
<comment type="similarity">
    <text evidence="2 6">Belongs to the YIP1 family.</text>
</comment>
<evidence type="ECO:0000256" key="2">
    <source>
        <dbReference type="ARBA" id="ARBA00010596"/>
    </source>
</evidence>
<feature type="transmembrane region" description="Helical" evidence="6">
    <location>
        <begin position="210"/>
        <end position="230"/>
    </location>
</feature>
<evidence type="ECO:0000256" key="3">
    <source>
        <dbReference type="ARBA" id="ARBA00022692"/>
    </source>
</evidence>
<dbReference type="GO" id="GO:0005802">
    <property type="term" value="C:trans-Golgi network"/>
    <property type="evidence" value="ECO:0007669"/>
    <property type="project" value="TreeGrafter"/>
</dbReference>
<dbReference type="PANTHER" id="PTHR21236:SF1">
    <property type="entry name" value="PROTEIN YIPF6"/>
    <property type="match status" value="1"/>
</dbReference>
<dbReference type="EMBL" id="BJWK01000014">
    <property type="protein sequence ID" value="GEM11293.1"/>
    <property type="molecule type" value="Genomic_DNA"/>
</dbReference>
<feature type="region of interest" description="Disordered" evidence="7">
    <location>
        <begin position="31"/>
        <end position="70"/>
    </location>
</feature>
<evidence type="ECO:0000256" key="7">
    <source>
        <dbReference type="SAM" id="MobiDB-lite"/>
    </source>
</evidence>